<keyword evidence="2" id="KW-1185">Reference proteome</keyword>
<gene>
    <name evidence="1" type="ORF">LZ495_20895</name>
</gene>
<organism evidence="1 2">
    <name type="scientific">Yinghuangia soli</name>
    <dbReference type="NCBI Taxonomy" id="2908204"/>
    <lineage>
        <taxon>Bacteria</taxon>
        <taxon>Bacillati</taxon>
        <taxon>Actinomycetota</taxon>
        <taxon>Actinomycetes</taxon>
        <taxon>Kitasatosporales</taxon>
        <taxon>Streptomycetaceae</taxon>
        <taxon>Yinghuangia</taxon>
    </lineage>
</organism>
<evidence type="ECO:0000313" key="1">
    <source>
        <dbReference type="EMBL" id="MCF2529660.1"/>
    </source>
</evidence>
<accession>A0AA41Q170</accession>
<dbReference type="EMBL" id="JAKFHA010000012">
    <property type="protein sequence ID" value="MCF2529660.1"/>
    <property type="molecule type" value="Genomic_DNA"/>
</dbReference>
<dbReference type="AlphaFoldDB" id="A0AA41Q170"/>
<dbReference type="RefSeq" id="WP_235054051.1">
    <property type="nucleotide sequence ID" value="NZ_JAKFHA010000012.1"/>
</dbReference>
<name>A0AA41Q170_9ACTN</name>
<protein>
    <submittedName>
        <fullName evidence="1">Ferredoxin</fullName>
    </submittedName>
</protein>
<proteinExistence type="predicted"/>
<evidence type="ECO:0000313" key="2">
    <source>
        <dbReference type="Proteomes" id="UP001165378"/>
    </source>
</evidence>
<reference evidence="1" key="1">
    <citation type="submission" date="2022-01" db="EMBL/GenBank/DDBJ databases">
        <title>Genome-Based Taxonomic Classification of the Phylum Actinobacteria.</title>
        <authorList>
            <person name="Gao Y."/>
        </authorList>
    </citation>
    <scope>NUCLEOTIDE SEQUENCE</scope>
    <source>
        <strain evidence="1">KLBMP 8922</strain>
    </source>
</reference>
<comment type="caution">
    <text evidence="1">The sequence shown here is derived from an EMBL/GenBank/DDBJ whole genome shotgun (WGS) entry which is preliminary data.</text>
</comment>
<dbReference type="Proteomes" id="UP001165378">
    <property type="component" value="Unassembled WGS sequence"/>
</dbReference>
<sequence length="182" mass="20884">MSENYWNPVPTAQEIVRAYGVDHLWFGGKWAERNWRNVPGPFYGAMTDTCWTGRMDAPDHVAYDDRGGEFVYRQPRTPDEVRLIVAAADADPVAGYGWDGDDHWTVQSVRDWWAARDRVRAWAVESARHRTDSGSAAAEDAADGLHDYIAYIDGDLERDLRRYMFWLDQRRAPLPGEPLPEL</sequence>